<protein>
    <submittedName>
        <fullName evidence="2">Uncharacterized protein</fullName>
    </submittedName>
</protein>
<evidence type="ECO:0000313" key="2">
    <source>
        <dbReference type="EMBL" id="KYO30257.1"/>
    </source>
</evidence>
<comment type="caution">
    <text evidence="2">The sequence shown here is derived from an EMBL/GenBank/DDBJ whole genome shotgun (WGS) entry which is preliminary data.</text>
</comment>
<feature type="compositionally biased region" description="Basic and acidic residues" evidence="1">
    <location>
        <begin position="1"/>
        <end position="11"/>
    </location>
</feature>
<dbReference type="AlphaFoldDB" id="A0A151N0J8"/>
<dbReference type="EMBL" id="AKHW03004278">
    <property type="protein sequence ID" value="KYO30257.1"/>
    <property type="molecule type" value="Genomic_DNA"/>
</dbReference>
<feature type="region of interest" description="Disordered" evidence="1">
    <location>
        <begin position="1"/>
        <end position="76"/>
    </location>
</feature>
<gene>
    <name evidence="2" type="ORF">Y1Q_0022468</name>
</gene>
<name>A0A151N0J8_ALLMI</name>
<dbReference type="Proteomes" id="UP000050525">
    <property type="component" value="Unassembled WGS sequence"/>
</dbReference>
<evidence type="ECO:0000256" key="1">
    <source>
        <dbReference type="SAM" id="MobiDB-lite"/>
    </source>
</evidence>
<accession>A0A151N0J8</accession>
<feature type="compositionally biased region" description="Low complexity" evidence="1">
    <location>
        <begin position="64"/>
        <end position="76"/>
    </location>
</feature>
<proteinExistence type="predicted"/>
<reference evidence="2 3" key="1">
    <citation type="journal article" date="2012" name="Genome Biol.">
        <title>Sequencing three crocodilian genomes to illuminate the evolution of archosaurs and amniotes.</title>
        <authorList>
            <person name="St John J.A."/>
            <person name="Braun E.L."/>
            <person name="Isberg S.R."/>
            <person name="Miles L.G."/>
            <person name="Chong A.Y."/>
            <person name="Gongora J."/>
            <person name="Dalzell P."/>
            <person name="Moran C."/>
            <person name="Bed'hom B."/>
            <person name="Abzhanov A."/>
            <person name="Burgess S.C."/>
            <person name="Cooksey A.M."/>
            <person name="Castoe T.A."/>
            <person name="Crawford N.G."/>
            <person name="Densmore L.D."/>
            <person name="Drew J.C."/>
            <person name="Edwards S.V."/>
            <person name="Faircloth B.C."/>
            <person name="Fujita M.K."/>
            <person name="Greenwold M.J."/>
            <person name="Hoffmann F.G."/>
            <person name="Howard J.M."/>
            <person name="Iguchi T."/>
            <person name="Janes D.E."/>
            <person name="Khan S.Y."/>
            <person name="Kohno S."/>
            <person name="de Koning A.J."/>
            <person name="Lance S.L."/>
            <person name="McCarthy F.M."/>
            <person name="McCormack J.E."/>
            <person name="Merchant M.E."/>
            <person name="Peterson D.G."/>
            <person name="Pollock D.D."/>
            <person name="Pourmand N."/>
            <person name="Raney B.J."/>
            <person name="Roessler K.A."/>
            <person name="Sanford J.R."/>
            <person name="Sawyer R.H."/>
            <person name="Schmidt C.J."/>
            <person name="Triplett E.W."/>
            <person name="Tuberville T.D."/>
            <person name="Venegas-Anaya M."/>
            <person name="Howard J.T."/>
            <person name="Jarvis E.D."/>
            <person name="Guillette L.J.Jr."/>
            <person name="Glenn T.C."/>
            <person name="Green R.E."/>
            <person name="Ray D.A."/>
        </authorList>
    </citation>
    <scope>NUCLEOTIDE SEQUENCE [LARGE SCALE GENOMIC DNA]</scope>
    <source>
        <strain evidence="2">KSC_2009_1</strain>
    </source>
</reference>
<evidence type="ECO:0000313" key="3">
    <source>
        <dbReference type="Proteomes" id="UP000050525"/>
    </source>
</evidence>
<organism evidence="2 3">
    <name type="scientific">Alligator mississippiensis</name>
    <name type="common">American alligator</name>
    <dbReference type="NCBI Taxonomy" id="8496"/>
    <lineage>
        <taxon>Eukaryota</taxon>
        <taxon>Metazoa</taxon>
        <taxon>Chordata</taxon>
        <taxon>Craniata</taxon>
        <taxon>Vertebrata</taxon>
        <taxon>Euteleostomi</taxon>
        <taxon>Archelosauria</taxon>
        <taxon>Archosauria</taxon>
        <taxon>Crocodylia</taxon>
        <taxon>Alligatoridae</taxon>
        <taxon>Alligatorinae</taxon>
        <taxon>Alligator</taxon>
    </lineage>
</organism>
<sequence length="76" mass="7439">MRRDQESELQRGGDQALHSAAARARGEARAGSEKAGNTTGSSAGGGTGSNAVGSTAPPLPSGKAFALRARASSSSP</sequence>
<keyword evidence="3" id="KW-1185">Reference proteome</keyword>